<comment type="caution">
    <text evidence="1">The sequence shown here is derived from an EMBL/GenBank/DDBJ whole genome shotgun (WGS) entry which is preliminary data.</text>
</comment>
<organism evidence="1 2">
    <name type="scientific">Rotaria magnacalcarata</name>
    <dbReference type="NCBI Taxonomy" id="392030"/>
    <lineage>
        <taxon>Eukaryota</taxon>
        <taxon>Metazoa</taxon>
        <taxon>Spiralia</taxon>
        <taxon>Gnathifera</taxon>
        <taxon>Rotifera</taxon>
        <taxon>Eurotatoria</taxon>
        <taxon>Bdelloidea</taxon>
        <taxon>Philodinida</taxon>
        <taxon>Philodinidae</taxon>
        <taxon>Rotaria</taxon>
    </lineage>
</organism>
<dbReference type="Proteomes" id="UP000663842">
    <property type="component" value="Unassembled WGS sequence"/>
</dbReference>
<dbReference type="EMBL" id="CAJOBF010001712">
    <property type="protein sequence ID" value="CAF3977049.1"/>
    <property type="molecule type" value="Genomic_DNA"/>
</dbReference>
<name>A0A819MCG3_9BILA</name>
<evidence type="ECO:0000313" key="1">
    <source>
        <dbReference type="EMBL" id="CAF3977049.1"/>
    </source>
</evidence>
<reference evidence="1" key="1">
    <citation type="submission" date="2021-02" db="EMBL/GenBank/DDBJ databases">
        <authorList>
            <person name="Nowell W R."/>
        </authorList>
    </citation>
    <scope>NUCLEOTIDE SEQUENCE</scope>
</reference>
<dbReference type="AlphaFoldDB" id="A0A819MCG3"/>
<evidence type="ECO:0000313" key="2">
    <source>
        <dbReference type="Proteomes" id="UP000663842"/>
    </source>
</evidence>
<sequence length="325" mass="35647">MDVRQYTSELSPLASVLLTKCLIGEVPITPSLNDLIHLQQQITASPLHNLRLFLTDLYRELQKLHKQQKLDEEDSMLLRRYRGQKMSRDELNGLINNIGQHVFNNSFFSTTSNQSMAHIYAAADSNTTESVAILFDMEISTSHVTRYYGCIHGSGEEDELIIVPATITSTTTTTLPAVVVIARSDDPILGIYSTAAGGPTGASNGRYSNPGEILPETIDGLSSTKPWSRHWFYVTPAISSASVAKGLLFATANDFLTRDPITVTLEIYSGPTGINPVTAPARSAYILQQTFSNTISFSSYRLLVTSQRSLSDAAQYAEAEILGYI</sequence>
<proteinExistence type="predicted"/>
<gene>
    <name evidence="1" type="ORF">UXM345_LOCUS14823</name>
</gene>
<accession>A0A819MCG3</accession>
<protein>
    <submittedName>
        <fullName evidence="1">Uncharacterized protein</fullName>
    </submittedName>
</protein>